<gene>
    <name evidence="2" type="primary">LOC140594672</name>
</gene>
<dbReference type="GeneID" id="140594672"/>
<proteinExistence type="predicted"/>
<evidence type="ECO:0000313" key="2">
    <source>
        <dbReference type="RefSeq" id="XP_072585470.1"/>
    </source>
</evidence>
<organism evidence="1 2">
    <name type="scientific">Vulpes vulpes</name>
    <name type="common">Red fox</name>
    <dbReference type="NCBI Taxonomy" id="9627"/>
    <lineage>
        <taxon>Eukaryota</taxon>
        <taxon>Metazoa</taxon>
        <taxon>Chordata</taxon>
        <taxon>Craniata</taxon>
        <taxon>Vertebrata</taxon>
        <taxon>Euteleostomi</taxon>
        <taxon>Mammalia</taxon>
        <taxon>Eutheria</taxon>
        <taxon>Laurasiatheria</taxon>
        <taxon>Carnivora</taxon>
        <taxon>Caniformia</taxon>
        <taxon>Canidae</taxon>
        <taxon>Vulpes</taxon>
    </lineage>
</organism>
<dbReference type="RefSeq" id="XP_072585470.1">
    <property type="nucleotide sequence ID" value="XM_072729369.1"/>
</dbReference>
<evidence type="ECO:0000313" key="1">
    <source>
        <dbReference type="Proteomes" id="UP001652641"/>
    </source>
</evidence>
<keyword evidence="1" id="KW-1185">Reference proteome</keyword>
<reference evidence="2" key="1">
    <citation type="submission" date="2025-08" db="UniProtKB">
        <authorList>
            <consortium name="RefSeq"/>
        </authorList>
    </citation>
    <scope>IDENTIFICATION</scope>
    <source>
        <tissue evidence="2">Cell line</tissue>
    </source>
</reference>
<name>A0ABM4Y5A7_VULVU</name>
<dbReference type="Proteomes" id="UP001652641">
    <property type="component" value="Chromosome 12"/>
</dbReference>
<sequence length="210" mass="22419">MEACGFLLHFGSRKGNSLLKWHLLLGRLASGCSAPAELREGGGAGNITSPPHPRSLQNRTLRHWGDLHAASLPPAVTEAILHPHETVATSVSPSVGPGPVAAAAPENWLEMHVLGPIPDELHQKLANLWARGPRCHYKSLRLMKTGKAGFQEASGICLERVSFANWISRLSTLCLTLWPSSEAATHLALATDPVSSQPLGPAKGRHSHSS</sequence>
<protein>
    <submittedName>
        <fullName evidence="2">Uncharacterized protein isoform X1</fullName>
    </submittedName>
</protein>
<accession>A0ABM4Y5A7</accession>